<dbReference type="AlphaFoldDB" id="A0A414HV09"/>
<name>A0A414HV09_BACT4</name>
<reference evidence="1 2" key="1">
    <citation type="submission" date="2018-08" db="EMBL/GenBank/DDBJ databases">
        <title>A genome reference for cultivated species of the human gut microbiota.</title>
        <authorList>
            <person name="Zou Y."/>
            <person name="Xue W."/>
            <person name="Luo G."/>
        </authorList>
    </citation>
    <scope>NUCLEOTIDE SEQUENCE [LARGE SCALE GENOMIC DNA]</scope>
    <source>
        <strain evidence="1 2">AM30-26</strain>
    </source>
</reference>
<accession>A0A414HV09</accession>
<dbReference type="RefSeq" id="WP_118214329.1">
    <property type="nucleotide sequence ID" value="NZ_QSJP01000001.1"/>
</dbReference>
<evidence type="ECO:0000313" key="1">
    <source>
        <dbReference type="EMBL" id="RHD91625.1"/>
    </source>
</evidence>
<sequence>MDGILINGVFHEAIQSDMESFKCDKCSLKDFCEEIGTSTLSYFPLCEHLTNDKLTVFVNRGNININLIMNKDNIIPPMTHPYGMCWQQPPTYLILIDDTHAVMSRLDFEILMDYTRSQPSALYNGKMWKAQYENEGALKWFLCYCFNENEKTNEIDIAYREILIID</sequence>
<dbReference type="EMBL" id="QSJP01000001">
    <property type="protein sequence ID" value="RHD91625.1"/>
    <property type="molecule type" value="Genomic_DNA"/>
</dbReference>
<evidence type="ECO:0000313" key="2">
    <source>
        <dbReference type="Proteomes" id="UP000284785"/>
    </source>
</evidence>
<comment type="caution">
    <text evidence="1">The sequence shown here is derived from an EMBL/GenBank/DDBJ whole genome shotgun (WGS) entry which is preliminary data.</text>
</comment>
<organism evidence="1 2">
    <name type="scientific">Bacteroides thetaiotaomicron</name>
    <dbReference type="NCBI Taxonomy" id="818"/>
    <lineage>
        <taxon>Bacteria</taxon>
        <taxon>Pseudomonadati</taxon>
        <taxon>Bacteroidota</taxon>
        <taxon>Bacteroidia</taxon>
        <taxon>Bacteroidales</taxon>
        <taxon>Bacteroidaceae</taxon>
        <taxon>Bacteroides</taxon>
    </lineage>
</organism>
<protein>
    <submittedName>
        <fullName evidence="1">Uncharacterized protein</fullName>
    </submittedName>
</protein>
<proteinExistence type="predicted"/>
<gene>
    <name evidence="1" type="ORF">DW780_01075</name>
</gene>
<dbReference type="Proteomes" id="UP000284785">
    <property type="component" value="Unassembled WGS sequence"/>
</dbReference>